<dbReference type="InterPro" id="IPR052283">
    <property type="entry name" value="GenomicStab_NeuMorph_Reg"/>
</dbReference>
<evidence type="ECO:0000256" key="1">
    <source>
        <dbReference type="ARBA" id="ARBA00022553"/>
    </source>
</evidence>
<proteinExistence type="predicted"/>
<feature type="region of interest" description="Disordered" evidence="4">
    <location>
        <begin position="394"/>
        <end position="424"/>
    </location>
</feature>
<dbReference type="Gene3D" id="3.80.10.10">
    <property type="entry name" value="Ribonuclease Inhibitor"/>
    <property type="match status" value="2"/>
</dbReference>
<dbReference type="CDD" id="cd22109">
    <property type="entry name" value="F-box_FBXO41"/>
    <property type="match status" value="1"/>
</dbReference>
<evidence type="ECO:0000313" key="7">
    <source>
        <dbReference type="Ensembl" id="ENSPFOP00000002914.2"/>
    </source>
</evidence>
<dbReference type="eggNOG" id="KOG4341">
    <property type="taxonomic scope" value="Eukaryota"/>
</dbReference>
<dbReference type="GeneTree" id="ENSGT00530000063713"/>
<name>A0A087XAW1_POEFO</name>
<dbReference type="InterPro" id="IPR057038">
    <property type="entry name" value="FBX41/ZN365_Znf-C2H2"/>
</dbReference>
<accession>A0A087XAW1</accession>
<dbReference type="InterPro" id="IPR001810">
    <property type="entry name" value="F-box_dom"/>
</dbReference>
<dbReference type="AlphaFoldDB" id="A0A087XAW1"/>
<organism evidence="7 8">
    <name type="scientific">Poecilia formosa</name>
    <name type="common">Amazon molly</name>
    <name type="synonym">Limia formosa</name>
    <dbReference type="NCBI Taxonomy" id="48698"/>
    <lineage>
        <taxon>Eukaryota</taxon>
        <taxon>Metazoa</taxon>
        <taxon>Chordata</taxon>
        <taxon>Craniata</taxon>
        <taxon>Vertebrata</taxon>
        <taxon>Euteleostomi</taxon>
        <taxon>Actinopterygii</taxon>
        <taxon>Neopterygii</taxon>
        <taxon>Teleostei</taxon>
        <taxon>Neoteleostei</taxon>
        <taxon>Acanthomorphata</taxon>
        <taxon>Ovalentaria</taxon>
        <taxon>Atherinomorphae</taxon>
        <taxon>Cyprinodontiformes</taxon>
        <taxon>Poeciliidae</taxon>
        <taxon>Poeciliinae</taxon>
        <taxon>Poecilia</taxon>
    </lineage>
</organism>
<feature type="domain" description="FBX41/ZN365 C2H2-type zinc finger" evidence="6">
    <location>
        <begin position="6"/>
        <end position="35"/>
    </location>
</feature>
<dbReference type="Proteomes" id="UP000028760">
    <property type="component" value="Unassembled WGS sequence"/>
</dbReference>
<protein>
    <submittedName>
        <fullName evidence="7">Uncharacterized protein</fullName>
    </submittedName>
</protein>
<dbReference type="Pfam" id="PF12937">
    <property type="entry name" value="F-box-like"/>
    <property type="match status" value="1"/>
</dbReference>
<dbReference type="Gene3D" id="1.20.1280.50">
    <property type="match status" value="1"/>
</dbReference>
<reference evidence="8" key="1">
    <citation type="submission" date="2013-10" db="EMBL/GenBank/DDBJ databases">
        <authorList>
            <person name="Schartl M."/>
            <person name="Warren W."/>
        </authorList>
    </citation>
    <scope>NUCLEOTIDE SEQUENCE [LARGE SCALE GENOMIC DNA]</scope>
    <source>
        <strain evidence="8">female</strain>
    </source>
</reference>
<feature type="coiled-coil region" evidence="3">
    <location>
        <begin position="219"/>
        <end position="292"/>
    </location>
</feature>
<sequence length="801" mass="88474">SSSSPLPYFCPRCGDRSRFPSVAELRAHLVSRHTYETLLVLSQFGSFKLVVLVQARVRRSGPALLPLPGPAAAQSEASPPNMEAQGFPLPLACLDLASSSASVQLLQGIFGPPDRARPGQEPCTALARPGSLVPGASGVLDFRLTVDIGLEERLGLGLDRKIARTFAEVEEKVNRRVGRLRAELNKVIGENVKTGNKTAVFSKLAKALRRYVSVFSWQVSAAMEMMERLKTNLAEKETELSERHQEMADIELFLRQTAEKEAEAKSRLQVFIETLLERADRAERQLLLLSSNHFAHTRGATASPVPTDWESRRTASITTGSSINSHPKLTDSGVTGLSDQMRTLSLGSGGWDCEGGLVHFHPSHCAAHWTPPDRDGFRRRERVWYEENLQNVSLRRSSARKTEETEKKNSRGSERKDGEEPGAKETFVTTALWSSAEMRRLILARKYTPGSDTPSSIGSTPSRCHANRTPGADTLKMRAGLFCVFPYLDVRSLLLAAEVCCDWRFVARHPAVWTRLRLENARVSAEFLQTLSQWCTQTQSVILNNLKPRSRRPNETREDYHHLKVCRGSMEPGVEALLRSAGGSLLLLSVSQCPHILTDRMLWMASCYCRNLQTLTYRSSSDPVGQEVLWALGAGCRNISSLQVAPSHPSQQPTRFGNRCLQTIGRCWPHLRCLSVGGAGCNTQGLVAVVRSCTHLQVLELECITDLSLQVATELCRAGLKSLQTLILTHTPVSGQAILHFHSVCSNIRSIVVAVSVSDYFEEPDTQEAKHLFGEILSTLKVLQTRPGLCDALQVKAEGFS</sequence>
<dbReference type="Pfam" id="PF23165">
    <property type="entry name" value="zf-C2H2_FBX41"/>
    <property type="match status" value="1"/>
</dbReference>
<dbReference type="InterPro" id="IPR036047">
    <property type="entry name" value="F-box-like_dom_sf"/>
</dbReference>
<dbReference type="Ensembl" id="ENSPFOT00000002918.2">
    <property type="protein sequence ID" value="ENSPFOP00000002914.2"/>
    <property type="gene ID" value="ENSPFOG00000002943.2"/>
</dbReference>
<feature type="domain" description="F-box" evidence="5">
    <location>
        <begin position="481"/>
        <end position="518"/>
    </location>
</feature>
<evidence type="ECO:0000256" key="2">
    <source>
        <dbReference type="ARBA" id="ARBA00023054"/>
    </source>
</evidence>
<dbReference type="EMBL" id="AYCK01012334">
    <property type="status" value="NOT_ANNOTATED_CDS"/>
    <property type="molecule type" value="Genomic_DNA"/>
</dbReference>
<dbReference type="STRING" id="48698.ENSPFOP00000002914"/>
<dbReference type="SUPFAM" id="SSF81383">
    <property type="entry name" value="F-box domain"/>
    <property type="match status" value="1"/>
</dbReference>
<reference evidence="7" key="3">
    <citation type="submission" date="2025-09" db="UniProtKB">
        <authorList>
            <consortium name="Ensembl"/>
        </authorList>
    </citation>
    <scope>IDENTIFICATION</scope>
</reference>
<dbReference type="PANTHER" id="PTHR15739">
    <property type="entry name" value="ZINC FINGER PROTEIN"/>
    <property type="match status" value="1"/>
</dbReference>
<keyword evidence="2 3" id="KW-0175">Coiled coil</keyword>
<keyword evidence="1" id="KW-0597">Phosphoprotein</keyword>
<dbReference type="PANTHER" id="PTHR15739:SF4">
    <property type="entry name" value="F-BOX ONLY PROTEIN 41"/>
    <property type="match status" value="1"/>
</dbReference>
<evidence type="ECO:0000256" key="3">
    <source>
        <dbReference type="SAM" id="Coils"/>
    </source>
</evidence>
<evidence type="ECO:0000313" key="8">
    <source>
        <dbReference type="Proteomes" id="UP000028760"/>
    </source>
</evidence>
<dbReference type="OMA" id="RCWPHLH"/>
<evidence type="ECO:0000259" key="5">
    <source>
        <dbReference type="Pfam" id="PF12937"/>
    </source>
</evidence>
<feature type="compositionally biased region" description="Basic and acidic residues" evidence="4">
    <location>
        <begin position="400"/>
        <end position="423"/>
    </location>
</feature>
<evidence type="ECO:0000259" key="6">
    <source>
        <dbReference type="Pfam" id="PF23165"/>
    </source>
</evidence>
<reference evidence="7" key="2">
    <citation type="submission" date="2025-08" db="UniProtKB">
        <authorList>
            <consortium name="Ensembl"/>
        </authorList>
    </citation>
    <scope>IDENTIFICATION</scope>
</reference>
<keyword evidence="8" id="KW-1185">Reference proteome</keyword>
<evidence type="ECO:0000256" key="4">
    <source>
        <dbReference type="SAM" id="MobiDB-lite"/>
    </source>
</evidence>
<dbReference type="InterPro" id="IPR032675">
    <property type="entry name" value="LRR_dom_sf"/>
</dbReference>
<dbReference type="SUPFAM" id="SSF52047">
    <property type="entry name" value="RNI-like"/>
    <property type="match status" value="1"/>
</dbReference>